<dbReference type="Gene3D" id="3.10.580.10">
    <property type="entry name" value="CBS-domain"/>
    <property type="match status" value="1"/>
</dbReference>
<evidence type="ECO:0000256" key="5">
    <source>
        <dbReference type="ARBA" id="ARBA00022692"/>
    </source>
</evidence>
<dbReference type="InterPro" id="IPR046342">
    <property type="entry name" value="CBS_dom_sf"/>
</dbReference>
<accession>A0ABV6MB74</accession>
<evidence type="ECO:0000256" key="13">
    <source>
        <dbReference type="ARBA" id="ARBA00023136"/>
    </source>
</evidence>
<evidence type="ECO:0000256" key="3">
    <source>
        <dbReference type="ARBA" id="ARBA00022475"/>
    </source>
</evidence>
<gene>
    <name evidence="17" type="ORF">ACFFIA_30305</name>
</gene>
<organism evidence="17 18">
    <name type="scientific">Phytohabitans kaempferiae</name>
    <dbReference type="NCBI Taxonomy" id="1620943"/>
    <lineage>
        <taxon>Bacteria</taxon>
        <taxon>Bacillati</taxon>
        <taxon>Actinomycetota</taxon>
        <taxon>Actinomycetes</taxon>
        <taxon>Micromonosporales</taxon>
        <taxon>Micromonosporaceae</taxon>
    </lineage>
</organism>
<dbReference type="GO" id="GO:0006508">
    <property type="term" value="P:proteolysis"/>
    <property type="evidence" value="ECO:0007669"/>
    <property type="project" value="UniProtKB-KW"/>
</dbReference>
<keyword evidence="6 14" id="KW-0479">Metal-binding</keyword>
<comment type="similarity">
    <text evidence="2 14">Belongs to the peptidase M50B family.</text>
</comment>
<dbReference type="RefSeq" id="WP_377257452.1">
    <property type="nucleotide sequence ID" value="NZ_JBHLUH010000063.1"/>
</dbReference>
<keyword evidence="12 15" id="KW-0129">CBS domain</keyword>
<keyword evidence="9 14" id="KW-0862">Zinc</keyword>
<evidence type="ECO:0000259" key="16">
    <source>
        <dbReference type="PROSITE" id="PS51371"/>
    </source>
</evidence>
<comment type="cofactor">
    <cofactor evidence="14">
        <name>Zn(2+)</name>
        <dbReference type="ChEBI" id="CHEBI:29105"/>
    </cofactor>
    <text evidence="14">Binds 1 zinc ion per subunit.</text>
</comment>
<evidence type="ECO:0000313" key="18">
    <source>
        <dbReference type="Proteomes" id="UP001589867"/>
    </source>
</evidence>
<dbReference type="Pfam" id="PF02163">
    <property type="entry name" value="Peptidase_M50"/>
    <property type="match status" value="2"/>
</dbReference>
<dbReference type="Proteomes" id="UP001589867">
    <property type="component" value="Unassembled WGS sequence"/>
</dbReference>
<keyword evidence="8 14" id="KW-0378">Hydrolase</keyword>
<evidence type="ECO:0000313" key="17">
    <source>
        <dbReference type="EMBL" id="MFC0531951.1"/>
    </source>
</evidence>
<dbReference type="PANTHER" id="PTHR39188:SF3">
    <property type="entry name" value="STAGE IV SPORULATION PROTEIN FB"/>
    <property type="match status" value="1"/>
</dbReference>
<dbReference type="PIRSF" id="PIRSF006404">
    <property type="entry name" value="UCP006404_Pept_M50_CBS"/>
    <property type="match status" value="1"/>
</dbReference>
<keyword evidence="10 14" id="KW-1133">Transmembrane helix</keyword>
<dbReference type="InterPro" id="IPR008915">
    <property type="entry name" value="Peptidase_M50"/>
</dbReference>
<dbReference type="Pfam" id="PF00571">
    <property type="entry name" value="CBS"/>
    <property type="match status" value="2"/>
</dbReference>
<dbReference type="SUPFAM" id="SSF54631">
    <property type="entry name" value="CBS-domain pair"/>
    <property type="match status" value="1"/>
</dbReference>
<comment type="caution">
    <text evidence="17">The sequence shown here is derived from an EMBL/GenBank/DDBJ whole genome shotgun (WGS) entry which is preliminary data.</text>
</comment>
<feature type="transmembrane region" description="Helical" evidence="14">
    <location>
        <begin position="184"/>
        <end position="205"/>
    </location>
</feature>
<evidence type="ECO:0000256" key="11">
    <source>
        <dbReference type="ARBA" id="ARBA00023049"/>
    </source>
</evidence>
<keyword evidence="4 14" id="KW-0645">Protease</keyword>
<feature type="transmembrane region" description="Helical" evidence="14">
    <location>
        <begin position="47"/>
        <end position="67"/>
    </location>
</feature>
<keyword evidence="5 14" id="KW-0812">Transmembrane</keyword>
<reference evidence="17 18" key="1">
    <citation type="submission" date="2024-09" db="EMBL/GenBank/DDBJ databases">
        <authorList>
            <person name="Sun Q."/>
            <person name="Mori K."/>
        </authorList>
    </citation>
    <scope>NUCLEOTIDE SEQUENCE [LARGE SCALE GENOMIC DNA]</scope>
    <source>
        <strain evidence="17 18">TBRC 3947</strain>
    </source>
</reference>
<dbReference type="EMBL" id="JBHLUH010000063">
    <property type="protein sequence ID" value="MFC0531951.1"/>
    <property type="molecule type" value="Genomic_DNA"/>
</dbReference>
<feature type="domain" description="CBS" evidence="16">
    <location>
        <begin position="251"/>
        <end position="308"/>
    </location>
</feature>
<feature type="transmembrane region" description="Helical" evidence="14">
    <location>
        <begin position="143"/>
        <end position="164"/>
    </location>
</feature>
<sequence length="400" mass="42085">MRGSFRVGRIAGVPIRVNWSVLVIFVLITVGLAAGSLPAGYPGHPRWAYAVAGLCAATVFFAGLLAHELSHAIVAKRNGLEVKQITLWLLGGIAEIRGEARDPGTEARIAGIGPLVSLLIGVVFGAVAIAIRMGGTGLVGGVFVWLAVINLALAVFNVLPAAPLDGGRLLRAGLWKLLGDKTRAAIAAARAGRILGAALIALGFLELFLRGYLGGLWLALLGWFVLGAAGAEEAQTRVTGALSGVRVGDVMSARPQTVAPDVSVAEFVDDVLMRHRHTAFPVTDQGRPVGMVTLDRVRQVPLEQRGYTRLSDVSCPADQLTLTTPQEPVNDLLPRLNGCADGRALVVEDDRLVGIVSPRDISRAVEHLNLSGRGRAREWETAGPVGEVGRPGWHGGGERG</sequence>
<proteinExistence type="inferred from homology"/>
<dbReference type="PROSITE" id="PS51371">
    <property type="entry name" value="CBS"/>
    <property type="match status" value="1"/>
</dbReference>
<evidence type="ECO:0000256" key="6">
    <source>
        <dbReference type="ARBA" id="ARBA00022723"/>
    </source>
</evidence>
<name>A0ABV6MB74_9ACTN</name>
<evidence type="ECO:0000256" key="15">
    <source>
        <dbReference type="PROSITE-ProRule" id="PRU00703"/>
    </source>
</evidence>
<dbReference type="InterPro" id="IPR016483">
    <property type="entry name" value="UCP006404_Pept_M50_CBS"/>
</dbReference>
<dbReference type="CDD" id="cd06164">
    <property type="entry name" value="S2P-M50_SpoIVFB_CBS"/>
    <property type="match status" value="1"/>
</dbReference>
<keyword evidence="18" id="KW-1185">Reference proteome</keyword>
<evidence type="ECO:0000256" key="7">
    <source>
        <dbReference type="ARBA" id="ARBA00022737"/>
    </source>
</evidence>
<keyword evidence="3 14" id="KW-1003">Cell membrane</keyword>
<evidence type="ECO:0000256" key="1">
    <source>
        <dbReference type="ARBA" id="ARBA00004651"/>
    </source>
</evidence>
<evidence type="ECO:0000256" key="8">
    <source>
        <dbReference type="ARBA" id="ARBA00022801"/>
    </source>
</evidence>
<evidence type="ECO:0000256" key="12">
    <source>
        <dbReference type="ARBA" id="ARBA00023122"/>
    </source>
</evidence>
<evidence type="ECO:0000256" key="10">
    <source>
        <dbReference type="ARBA" id="ARBA00022989"/>
    </source>
</evidence>
<dbReference type="GO" id="GO:0008233">
    <property type="term" value="F:peptidase activity"/>
    <property type="evidence" value="ECO:0007669"/>
    <property type="project" value="UniProtKB-KW"/>
</dbReference>
<keyword evidence="11 14" id="KW-0482">Metalloprotease</keyword>
<evidence type="ECO:0000256" key="2">
    <source>
        <dbReference type="ARBA" id="ARBA00007931"/>
    </source>
</evidence>
<dbReference type="SMART" id="SM00116">
    <property type="entry name" value="CBS"/>
    <property type="match status" value="2"/>
</dbReference>
<keyword evidence="13 14" id="KW-0472">Membrane</keyword>
<comment type="subcellular location">
    <subcellularLocation>
        <location evidence="1 14">Cell membrane</location>
        <topology evidence="1 14">Multi-pass membrane protein</topology>
    </subcellularLocation>
</comment>
<evidence type="ECO:0000256" key="9">
    <source>
        <dbReference type="ARBA" id="ARBA00022833"/>
    </source>
</evidence>
<evidence type="ECO:0000256" key="14">
    <source>
        <dbReference type="PIRNR" id="PIRNR006404"/>
    </source>
</evidence>
<dbReference type="InterPro" id="IPR000644">
    <property type="entry name" value="CBS_dom"/>
</dbReference>
<dbReference type="PANTHER" id="PTHR39188">
    <property type="entry name" value="MEMBRANE-ASSOCIATED ZINC METALLOPROTEASE M50B"/>
    <property type="match status" value="1"/>
</dbReference>
<keyword evidence="7" id="KW-0677">Repeat</keyword>
<protein>
    <recommendedName>
        <fullName evidence="14">Zinc metalloprotease</fullName>
    </recommendedName>
</protein>
<feature type="transmembrane region" description="Helical" evidence="14">
    <location>
        <begin position="21"/>
        <end position="41"/>
    </location>
</feature>
<evidence type="ECO:0000256" key="4">
    <source>
        <dbReference type="ARBA" id="ARBA00022670"/>
    </source>
</evidence>
<feature type="transmembrane region" description="Helical" evidence="14">
    <location>
        <begin position="109"/>
        <end position="131"/>
    </location>
</feature>